<keyword evidence="7 8" id="KW-0407">Ion channel</keyword>
<accession>A0A2S4KSF8</accession>
<feature type="region of interest" description="Disordered" evidence="9">
    <location>
        <begin position="1"/>
        <end position="28"/>
    </location>
</feature>
<evidence type="ECO:0000256" key="7">
    <source>
        <dbReference type="ARBA" id="ARBA00023303"/>
    </source>
</evidence>
<keyword evidence="4 10" id="KW-1133">Transmembrane helix</keyword>
<keyword evidence="5 8" id="KW-0406">Ion transport</keyword>
<sequence>MDDRSHDDTIDRHAASAESECHPEFPPEARFQNDEAHLDPSRWWFASSAFPMIAGTLGPVASAFSICALARPWRQFYPPGSNIDTAAYVPDPDWLTIVNAIQLTVALISNAFLLLNMTRRVHFAIAQPITIVGWYISAICLMSLNATAAGPLKKGLPEPVDEFVLSQSFWYGAWAAILYFVVASLMTVTFWGARTGHYRKDFDLTLSQRTLMLQTITFIMYLLLGALVFSNVEGWNYLDAVYWADVTLFTVGFGDFAPSTNLGRALLFPYALVGIISLGLVVSSIRTMILERGRRRLDARMEEKNRRRMIRTMTRKGKDEILTPLQREPTSDTMETDVPPGELERRRSEFELMRKIQKRVSSRRRWVAMAFSTGTWLTLWFVGAVIFQRCERRYQNWTYFEAFYFSFVSLMTIGYGNPVPVSNAGKSFFVFWSLLALPTMTVLISNAGDTVIKFVRDATISLGNITILPGEEGFTGNIKYVARQLTLGRAFKSTQDVLQDVERQDQPSEKSTPSTLKGRGEESATNAATGSIVSNSQRQASQSGHSLFFPTTAQGRRSLSRIRHKLDNLPTGNDFHLLLISEIQVVNKHLHEAKPRRYSFEEWAWYLGLIGEDERDPDRHRKAKPKESHNHKHRRKRKRTHRHRRGRHPQEQHREEHQGEEEEEEHDHEAEHEADPEDERLKWSWVGHRSPLMGGQEESEWILERLMDRLKESLWMTKREAEGSVTETM</sequence>
<feature type="transmembrane region" description="Helical" evidence="10">
    <location>
        <begin position="169"/>
        <end position="191"/>
    </location>
</feature>
<dbReference type="PANTHER" id="PTHR11003">
    <property type="entry name" value="POTASSIUM CHANNEL, SUBFAMILY K"/>
    <property type="match status" value="1"/>
</dbReference>
<dbReference type="Pfam" id="PF07885">
    <property type="entry name" value="Ion_trans_2"/>
    <property type="match status" value="2"/>
</dbReference>
<feature type="domain" description="Potassium channel" evidence="11">
    <location>
        <begin position="376"/>
        <end position="451"/>
    </location>
</feature>
<feature type="transmembrane region" description="Helical" evidence="10">
    <location>
        <begin position="49"/>
        <end position="74"/>
    </location>
</feature>
<dbReference type="EMBL" id="PKSG01000745">
    <property type="protein sequence ID" value="POR33105.1"/>
    <property type="molecule type" value="Genomic_DNA"/>
</dbReference>
<evidence type="ECO:0000256" key="9">
    <source>
        <dbReference type="SAM" id="MobiDB-lite"/>
    </source>
</evidence>
<comment type="similarity">
    <text evidence="8">Belongs to the two pore domain potassium channel (TC 1.A.1.8) family.</text>
</comment>
<feature type="compositionally biased region" description="Basic and acidic residues" evidence="9">
    <location>
        <begin position="648"/>
        <end position="657"/>
    </location>
</feature>
<evidence type="ECO:0000256" key="3">
    <source>
        <dbReference type="ARBA" id="ARBA00022692"/>
    </source>
</evidence>
<feature type="region of interest" description="Disordered" evidence="9">
    <location>
        <begin position="615"/>
        <end position="681"/>
    </location>
</feature>
<comment type="caution">
    <text evidence="12">The sequence shown here is derived from an EMBL/GenBank/DDBJ whole genome shotgun (WGS) entry which is preliminary data.</text>
</comment>
<dbReference type="PANTHER" id="PTHR11003:SF301">
    <property type="entry name" value="POTASSIUM CHANNEL PROTEIN"/>
    <property type="match status" value="1"/>
</dbReference>
<evidence type="ECO:0000256" key="5">
    <source>
        <dbReference type="ARBA" id="ARBA00023065"/>
    </source>
</evidence>
<feature type="transmembrane region" description="Helical" evidence="10">
    <location>
        <begin position="267"/>
        <end position="290"/>
    </location>
</feature>
<dbReference type="FunFam" id="1.10.287.70:FF:000170">
    <property type="entry name" value="Outward-rectifier potassium channel TOK1"/>
    <property type="match status" value="1"/>
</dbReference>
<protein>
    <submittedName>
        <fullName evidence="12">Outward-rectifier potassium channel TOK1</fullName>
    </submittedName>
</protein>
<keyword evidence="6 10" id="KW-0472">Membrane</keyword>
<dbReference type="GO" id="GO:0005886">
    <property type="term" value="C:plasma membrane"/>
    <property type="evidence" value="ECO:0007669"/>
    <property type="project" value="TreeGrafter"/>
</dbReference>
<evidence type="ECO:0000259" key="11">
    <source>
        <dbReference type="Pfam" id="PF07885"/>
    </source>
</evidence>
<feature type="compositionally biased region" description="Polar residues" evidence="9">
    <location>
        <begin position="523"/>
        <end position="554"/>
    </location>
</feature>
<dbReference type="InterPro" id="IPR013099">
    <property type="entry name" value="K_chnl_dom"/>
</dbReference>
<proteinExistence type="inferred from homology"/>
<feature type="domain" description="Potassium channel" evidence="11">
    <location>
        <begin position="217"/>
        <end position="289"/>
    </location>
</feature>
<evidence type="ECO:0000256" key="10">
    <source>
        <dbReference type="SAM" id="Phobius"/>
    </source>
</evidence>
<feature type="transmembrane region" description="Helical" evidence="10">
    <location>
        <begin position="366"/>
        <end position="387"/>
    </location>
</feature>
<evidence type="ECO:0000256" key="4">
    <source>
        <dbReference type="ARBA" id="ARBA00022989"/>
    </source>
</evidence>
<feature type="transmembrane region" description="Helical" evidence="10">
    <location>
        <begin position="94"/>
        <end position="117"/>
    </location>
</feature>
<dbReference type="InterPro" id="IPR003280">
    <property type="entry name" value="2pore_dom_K_chnl"/>
</dbReference>
<dbReference type="GO" id="GO:0015271">
    <property type="term" value="F:outward rectifier potassium channel activity"/>
    <property type="evidence" value="ECO:0007669"/>
    <property type="project" value="TreeGrafter"/>
</dbReference>
<dbReference type="Gene3D" id="1.10.287.70">
    <property type="match status" value="2"/>
</dbReference>
<comment type="subcellular location">
    <subcellularLocation>
        <location evidence="1">Membrane</location>
        <topology evidence="1">Multi-pass membrane protein</topology>
    </subcellularLocation>
</comment>
<dbReference type="GO" id="GO:0030322">
    <property type="term" value="P:stabilization of membrane potential"/>
    <property type="evidence" value="ECO:0007669"/>
    <property type="project" value="TreeGrafter"/>
</dbReference>
<feature type="transmembrane region" description="Helical" evidence="10">
    <location>
        <begin position="428"/>
        <end position="448"/>
    </location>
</feature>
<evidence type="ECO:0000256" key="2">
    <source>
        <dbReference type="ARBA" id="ARBA00022448"/>
    </source>
</evidence>
<dbReference type="SUPFAM" id="SSF81324">
    <property type="entry name" value="Voltage-gated potassium channels"/>
    <property type="match status" value="2"/>
</dbReference>
<feature type="region of interest" description="Disordered" evidence="9">
    <location>
        <begin position="498"/>
        <end position="554"/>
    </location>
</feature>
<evidence type="ECO:0000256" key="6">
    <source>
        <dbReference type="ARBA" id="ARBA00023136"/>
    </source>
</evidence>
<organism evidence="12 13">
    <name type="scientific">Tolypocladium paradoxum</name>
    <dbReference type="NCBI Taxonomy" id="94208"/>
    <lineage>
        <taxon>Eukaryota</taxon>
        <taxon>Fungi</taxon>
        <taxon>Dikarya</taxon>
        <taxon>Ascomycota</taxon>
        <taxon>Pezizomycotina</taxon>
        <taxon>Sordariomycetes</taxon>
        <taxon>Hypocreomycetidae</taxon>
        <taxon>Hypocreales</taxon>
        <taxon>Ophiocordycipitaceae</taxon>
        <taxon>Tolypocladium</taxon>
    </lineage>
</organism>
<feature type="transmembrane region" description="Helical" evidence="10">
    <location>
        <begin position="399"/>
        <end position="416"/>
    </location>
</feature>
<reference evidence="12 13" key="1">
    <citation type="submission" date="2018-01" db="EMBL/GenBank/DDBJ databases">
        <title>Harnessing the power of phylogenomics to disentangle the directionality and signatures of interkingdom host jumping in the parasitic fungal genus Tolypocladium.</title>
        <authorList>
            <person name="Quandt C.A."/>
            <person name="Patterson W."/>
            <person name="Spatafora J.W."/>
        </authorList>
    </citation>
    <scope>NUCLEOTIDE SEQUENCE [LARGE SCALE GENOMIC DNA]</scope>
    <source>
        <strain evidence="12 13">NRBC 100945</strain>
    </source>
</reference>
<feature type="compositionally biased region" description="Basic residues" evidence="9">
    <location>
        <begin position="620"/>
        <end position="647"/>
    </location>
</feature>
<feature type="transmembrane region" description="Helical" evidence="10">
    <location>
        <begin position="129"/>
        <end position="149"/>
    </location>
</feature>
<gene>
    <name evidence="12" type="ORF">TPAR_06696</name>
</gene>
<dbReference type="STRING" id="94208.A0A2S4KSF8"/>
<dbReference type="Proteomes" id="UP000237481">
    <property type="component" value="Unassembled WGS sequence"/>
</dbReference>
<evidence type="ECO:0000313" key="13">
    <source>
        <dbReference type="Proteomes" id="UP000237481"/>
    </source>
</evidence>
<evidence type="ECO:0000313" key="12">
    <source>
        <dbReference type="EMBL" id="POR33105.1"/>
    </source>
</evidence>
<dbReference type="PRINTS" id="PR01333">
    <property type="entry name" value="2POREKCHANEL"/>
</dbReference>
<name>A0A2S4KSF8_9HYPO</name>
<feature type="transmembrane region" description="Helical" evidence="10">
    <location>
        <begin position="211"/>
        <end position="229"/>
    </location>
</feature>
<dbReference type="AlphaFoldDB" id="A0A2S4KSF8"/>
<keyword evidence="2 8" id="KW-0813">Transport</keyword>
<dbReference type="GO" id="GO:0022841">
    <property type="term" value="F:potassium ion leak channel activity"/>
    <property type="evidence" value="ECO:0007669"/>
    <property type="project" value="TreeGrafter"/>
</dbReference>
<keyword evidence="13" id="KW-1185">Reference proteome</keyword>
<dbReference type="OrthoDB" id="297496at2759"/>
<keyword evidence="3 8" id="KW-0812">Transmembrane</keyword>
<evidence type="ECO:0000256" key="8">
    <source>
        <dbReference type="RuleBase" id="RU003857"/>
    </source>
</evidence>
<evidence type="ECO:0000256" key="1">
    <source>
        <dbReference type="ARBA" id="ARBA00004141"/>
    </source>
</evidence>